<dbReference type="Proteomes" id="UP000070444">
    <property type="component" value="Unassembled WGS sequence"/>
</dbReference>
<protein>
    <submittedName>
        <fullName evidence="3">Uncharacterized protein</fullName>
    </submittedName>
</protein>
<feature type="compositionally biased region" description="Low complexity" evidence="1">
    <location>
        <begin position="131"/>
        <end position="155"/>
    </location>
</feature>
<dbReference type="EMBL" id="KQ964785">
    <property type="protein sequence ID" value="KXN65989.1"/>
    <property type="molecule type" value="Genomic_DNA"/>
</dbReference>
<feature type="compositionally biased region" description="Low complexity" evidence="1">
    <location>
        <begin position="98"/>
        <end position="107"/>
    </location>
</feature>
<gene>
    <name evidence="3" type="ORF">CONCODRAFT_12277</name>
</gene>
<accession>A0A137NTD3</accession>
<feature type="compositionally biased region" description="Polar residues" evidence="1">
    <location>
        <begin position="156"/>
        <end position="170"/>
    </location>
</feature>
<proteinExistence type="predicted"/>
<reference evidence="3 4" key="1">
    <citation type="journal article" date="2015" name="Genome Biol. Evol.">
        <title>Phylogenomic analyses indicate that early fungi evolved digesting cell walls of algal ancestors of land plants.</title>
        <authorList>
            <person name="Chang Y."/>
            <person name="Wang S."/>
            <person name="Sekimoto S."/>
            <person name="Aerts A.L."/>
            <person name="Choi C."/>
            <person name="Clum A."/>
            <person name="LaButti K.M."/>
            <person name="Lindquist E.A."/>
            <person name="Yee Ngan C."/>
            <person name="Ohm R.A."/>
            <person name="Salamov A.A."/>
            <person name="Grigoriev I.V."/>
            <person name="Spatafora J.W."/>
            <person name="Berbee M.L."/>
        </authorList>
    </citation>
    <scope>NUCLEOTIDE SEQUENCE [LARGE SCALE GENOMIC DNA]</scope>
    <source>
        <strain evidence="3 4">NRRL 28638</strain>
    </source>
</reference>
<organism evidence="3 4">
    <name type="scientific">Conidiobolus coronatus (strain ATCC 28846 / CBS 209.66 / NRRL 28638)</name>
    <name type="common">Delacroixia coronata</name>
    <dbReference type="NCBI Taxonomy" id="796925"/>
    <lineage>
        <taxon>Eukaryota</taxon>
        <taxon>Fungi</taxon>
        <taxon>Fungi incertae sedis</taxon>
        <taxon>Zoopagomycota</taxon>
        <taxon>Entomophthoromycotina</taxon>
        <taxon>Entomophthoromycetes</taxon>
        <taxon>Entomophthorales</taxon>
        <taxon>Ancylistaceae</taxon>
        <taxon>Conidiobolus</taxon>
    </lineage>
</organism>
<feature type="compositionally biased region" description="Polar residues" evidence="1">
    <location>
        <begin position="178"/>
        <end position="222"/>
    </location>
</feature>
<name>A0A137NTD3_CONC2</name>
<dbReference type="AlphaFoldDB" id="A0A137NTD3"/>
<keyword evidence="2" id="KW-1133">Transmembrane helix</keyword>
<keyword evidence="2" id="KW-0472">Membrane</keyword>
<feature type="region of interest" description="Disordered" evidence="1">
    <location>
        <begin position="50"/>
        <end position="222"/>
    </location>
</feature>
<evidence type="ECO:0000313" key="4">
    <source>
        <dbReference type="Proteomes" id="UP000070444"/>
    </source>
</evidence>
<keyword evidence="2" id="KW-0812">Transmembrane</keyword>
<evidence type="ECO:0000256" key="2">
    <source>
        <dbReference type="SAM" id="Phobius"/>
    </source>
</evidence>
<evidence type="ECO:0000313" key="3">
    <source>
        <dbReference type="EMBL" id="KXN65989.1"/>
    </source>
</evidence>
<keyword evidence="4" id="KW-1185">Reference proteome</keyword>
<feature type="transmembrane region" description="Helical" evidence="2">
    <location>
        <begin position="24"/>
        <end position="45"/>
    </location>
</feature>
<sequence>MYLERRGYCYSEYECSQMRQNRNIYLAIGICISLCSLLVGACRYFGRKKTRQTPQTHLSPAEIRTLASASTNTQAKTEESNEEQLPPYSGSNQGAQVLSNNLQNSSLPLYPAPPQDANNAQSGEYFAGGFAPPANSQSNANQSSPSNSDTPVSSPALNEQMGNLNNTDTIQYPAPVQATLSQRQTDTLNNSSTTNHDQNLNTQPATDNLTNNSTNPQSAQRS</sequence>
<evidence type="ECO:0000256" key="1">
    <source>
        <dbReference type="SAM" id="MobiDB-lite"/>
    </source>
</evidence>